<dbReference type="PANTHER" id="PTHR41328:SF2">
    <property type="entry name" value="TERMINASE SMALL SUBUNIT"/>
    <property type="match status" value="1"/>
</dbReference>
<keyword evidence="4" id="KW-1185">Reference proteome</keyword>
<protein>
    <submittedName>
        <fullName evidence="3">Terminase small subunit</fullName>
    </submittedName>
</protein>
<dbReference type="EMBL" id="SPMY01000028">
    <property type="protein sequence ID" value="NMQ28182.1"/>
    <property type="molecule type" value="Genomic_DNA"/>
</dbReference>
<dbReference type="Gene3D" id="1.10.10.1400">
    <property type="entry name" value="Terminase, small subunit, N-terminal DNA-binding domain, HTH motif"/>
    <property type="match status" value="1"/>
</dbReference>
<organism evidence="3 4">
    <name type="scientific">Candidatus Accumulibacter phosphatis</name>
    <dbReference type="NCBI Taxonomy" id="327160"/>
    <lineage>
        <taxon>Bacteria</taxon>
        <taxon>Pseudomonadati</taxon>
        <taxon>Pseudomonadota</taxon>
        <taxon>Betaproteobacteria</taxon>
        <taxon>Candidatus Accumulibacter</taxon>
    </lineage>
</organism>
<accession>A0ABX1TV87</accession>
<dbReference type="Proteomes" id="UP000749010">
    <property type="component" value="Unassembled WGS sequence"/>
</dbReference>
<name>A0ABX1TV87_9PROT</name>
<dbReference type="InterPro" id="IPR038713">
    <property type="entry name" value="Terminase_Gp1_N_sf"/>
</dbReference>
<evidence type="ECO:0000256" key="2">
    <source>
        <dbReference type="ARBA" id="ARBA00023219"/>
    </source>
</evidence>
<evidence type="ECO:0000313" key="4">
    <source>
        <dbReference type="Proteomes" id="UP000749010"/>
    </source>
</evidence>
<keyword evidence="1" id="KW-1188">Viral release from host cell</keyword>
<proteinExistence type="predicted"/>
<dbReference type="Pfam" id="PF03592">
    <property type="entry name" value="Terminase_2"/>
    <property type="match status" value="1"/>
</dbReference>
<comment type="caution">
    <text evidence="3">The sequence shown here is derived from an EMBL/GenBank/DDBJ whole genome shotgun (WGS) entry which is preliminary data.</text>
</comment>
<dbReference type="PANTHER" id="PTHR41328">
    <property type="entry name" value="TERMINASE SMALL SUBUNIT-RELATED"/>
    <property type="match status" value="1"/>
</dbReference>
<keyword evidence="2" id="KW-0231">Viral genome packaging</keyword>
<dbReference type="InterPro" id="IPR005335">
    <property type="entry name" value="Terminase_ssu"/>
</dbReference>
<reference evidence="3 4" key="1">
    <citation type="submission" date="2019-03" db="EMBL/GenBank/DDBJ databases">
        <title>Metabolic reconstructions from genomes of highly enriched 'Candidatus Accumulibacter' and 'Candidatus Competibacter' bioreactor populations.</title>
        <authorList>
            <person name="Annavajhala M.K."/>
            <person name="Welles L."/>
            <person name="Abbas B."/>
            <person name="Sorokin D."/>
            <person name="Park H."/>
            <person name="Van Loosdrecht M."/>
            <person name="Chandran K."/>
        </authorList>
    </citation>
    <scope>NUCLEOTIDE SEQUENCE [LARGE SCALE GENOMIC DNA]</scope>
    <source>
        <strain evidence="3 4">SBR_S</strain>
    </source>
</reference>
<dbReference type="InterPro" id="IPR052404">
    <property type="entry name" value="SPP1-like_terminase"/>
</dbReference>
<evidence type="ECO:0000256" key="1">
    <source>
        <dbReference type="ARBA" id="ARBA00022612"/>
    </source>
</evidence>
<sequence>MTPRQSRFVDEYLCDLVATKAAIRAGYSPRRASEIGYQLLQKTTVQKAITERMNARAQRTGITQDKVLADLEAVKQSTMSMTADKGGNVLMASHAAALRALELQGRHLGMWKDRPVGPGEVSIADAILQRVAGKAVQGLSVVVSLVSANAARIAEPATE</sequence>
<evidence type="ECO:0000313" key="3">
    <source>
        <dbReference type="EMBL" id="NMQ28182.1"/>
    </source>
</evidence>
<dbReference type="RefSeq" id="WP_169066642.1">
    <property type="nucleotide sequence ID" value="NZ_SPMY01000028.1"/>
</dbReference>
<gene>
    <name evidence="3" type="ORF">E4Q23_10720</name>
</gene>